<dbReference type="GO" id="GO:0003779">
    <property type="term" value="F:actin binding"/>
    <property type="evidence" value="ECO:0007669"/>
    <property type="project" value="InterPro"/>
</dbReference>
<feature type="compositionally biased region" description="Pro residues" evidence="1">
    <location>
        <begin position="292"/>
        <end position="327"/>
    </location>
</feature>
<protein>
    <recommendedName>
        <fullName evidence="2">WH2 domain-containing protein</fullName>
    </recommendedName>
</protein>
<dbReference type="RefSeq" id="XP_064456013.1">
    <property type="nucleotide sequence ID" value="XM_064599943.1"/>
</dbReference>
<dbReference type="EMBL" id="GGLE01006187">
    <property type="protein sequence ID" value="MBY10313.1"/>
    <property type="molecule type" value="Transcribed_RNA"/>
</dbReference>
<feature type="compositionally biased region" description="Polar residues" evidence="1">
    <location>
        <begin position="157"/>
        <end position="166"/>
    </location>
</feature>
<dbReference type="RefSeq" id="XP_064456012.1">
    <property type="nucleotide sequence ID" value="XM_064599942.1"/>
</dbReference>
<proteinExistence type="predicted"/>
<sequence>MPPPPPPPPPMGGPPLSKPVAPVPSADRSALLSEIRGGATLKKTATNDRSAPVIGSKKGKTVTDAAPTRMNGPPGLGGLFAGGVPKLRPVGSSGGGPAQHSAPRPVLPTGNDPSPSAAPPRHRSETPPARRALPPFPADVAPRGPPPAPPPSNQKPNFSASTSPVQNRVRAGPPLPNKPPGVTRSASQTSLNAKRPPLRAPTVKPPPPPKSPVVATTVGGGNMKFGTLGPQPRLCVPTTGVGRRQSFGAVDTREREHENSATVPAKMSGPPPPPRNISVPGNLNQVHKARTAPPPPPAPPARPPAARPPPPPRGQPPPLPSTGPPQLPQRNSQAPPPPPPNQASKPVGLVPPGRPSPTPPQRSSSMRNSDVPQSFEGRFTFNPVSCFPAPCYVATDPKKYPSKGPKRNHQRQAPPPPVPGLAAQAV</sequence>
<dbReference type="RefSeq" id="XP_064456010.1">
    <property type="nucleotide sequence ID" value="XM_064599940.1"/>
</dbReference>
<dbReference type="Pfam" id="PF02205">
    <property type="entry name" value="WH2"/>
    <property type="match status" value="1"/>
</dbReference>
<evidence type="ECO:0000259" key="2">
    <source>
        <dbReference type="PROSITE" id="PS51082"/>
    </source>
</evidence>
<feature type="compositionally biased region" description="Low complexity" evidence="1">
    <location>
        <begin position="127"/>
        <end position="142"/>
    </location>
</feature>
<organism evidence="3">
    <name type="scientific">Ornithodoros turicata</name>
    <dbReference type="NCBI Taxonomy" id="34597"/>
    <lineage>
        <taxon>Eukaryota</taxon>
        <taxon>Metazoa</taxon>
        <taxon>Ecdysozoa</taxon>
        <taxon>Arthropoda</taxon>
        <taxon>Chelicerata</taxon>
        <taxon>Arachnida</taxon>
        <taxon>Acari</taxon>
        <taxon>Parasitiformes</taxon>
        <taxon>Ixodida</taxon>
        <taxon>Ixodoidea</taxon>
        <taxon>Argasidae</taxon>
        <taxon>Ornithodorinae</taxon>
        <taxon>Ornithodoros</taxon>
    </lineage>
</organism>
<dbReference type="RefSeq" id="XP_064456011.1">
    <property type="nucleotide sequence ID" value="XM_064599941.1"/>
</dbReference>
<reference evidence="3" key="1">
    <citation type="submission" date="2018-03" db="EMBL/GenBank/DDBJ databases">
        <title>The relapsing fever spirochete Borrelia turicatae persists in the highly oxidative environment of its soft-bodied tick vector.</title>
        <authorList>
            <person name="Bourret T.J."/>
            <person name="Boyle W.K."/>
            <person name="Valenzuela J.G."/>
            <person name="Oliveira F."/>
            <person name="Lopez J.E."/>
        </authorList>
    </citation>
    <scope>NUCLEOTIDE SEQUENCE</scope>
    <source>
        <strain evidence="3">Kansas strain/isolate</strain>
        <tissue evidence="3">Salivary glands</tissue>
    </source>
</reference>
<feature type="compositionally biased region" description="Pro residues" evidence="1">
    <location>
        <begin position="1"/>
        <end position="17"/>
    </location>
</feature>
<dbReference type="GeneID" id="135366938"/>
<dbReference type="SMART" id="SM00246">
    <property type="entry name" value="WH2"/>
    <property type="match status" value="1"/>
</dbReference>
<evidence type="ECO:0000256" key="1">
    <source>
        <dbReference type="SAM" id="MobiDB-lite"/>
    </source>
</evidence>
<dbReference type="PROSITE" id="PS51082">
    <property type="entry name" value="WH2"/>
    <property type="match status" value="1"/>
</dbReference>
<evidence type="ECO:0000313" key="3">
    <source>
        <dbReference type="EMBL" id="MBY10313.1"/>
    </source>
</evidence>
<dbReference type="KEGG" id="oti:135366938"/>
<feature type="domain" description="WH2" evidence="2">
    <location>
        <begin position="27"/>
        <end position="44"/>
    </location>
</feature>
<name>A0A2R5LLC1_9ACAR</name>
<feature type="region of interest" description="Disordered" evidence="1">
    <location>
        <begin position="1"/>
        <end position="426"/>
    </location>
</feature>
<accession>A0A2R5LLC1</accession>
<dbReference type="RefSeq" id="XP_064456014.1">
    <property type="nucleotide sequence ID" value="XM_064599944.1"/>
</dbReference>
<feature type="compositionally biased region" description="Basic residues" evidence="1">
    <location>
        <begin position="400"/>
        <end position="410"/>
    </location>
</feature>
<dbReference type="AlphaFoldDB" id="A0A2R5LLC1"/>
<dbReference type="InterPro" id="IPR003124">
    <property type="entry name" value="WH2_dom"/>
</dbReference>
<feature type="compositionally biased region" description="Pro residues" evidence="1">
    <location>
        <begin position="143"/>
        <end position="153"/>
    </location>
</feature>